<evidence type="ECO:0000313" key="4">
    <source>
        <dbReference type="EMBL" id="QUR68607.1"/>
    </source>
</evidence>
<gene>
    <name evidence="4" type="ORF">F6B93_17325</name>
</gene>
<dbReference type="SMART" id="SM00507">
    <property type="entry name" value="HNHc"/>
    <property type="match status" value="1"/>
</dbReference>
<accession>A0A975PXZ4</accession>
<evidence type="ECO:0000256" key="2">
    <source>
        <dbReference type="SAM" id="MobiDB-lite"/>
    </source>
</evidence>
<dbReference type="InterPro" id="IPR003615">
    <property type="entry name" value="HNH_nuc"/>
</dbReference>
<dbReference type="CDD" id="cd00085">
    <property type="entry name" value="HNHc"/>
    <property type="match status" value="1"/>
</dbReference>
<evidence type="ECO:0000259" key="3">
    <source>
        <dbReference type="SMART" id="SM00507"/>
    </source>
</evidence>
<name>A0A975PXZ4_9MYCO</name>
<dbReference type="Pfam" id="PF01844">
    <property type="entry name" value="HNH"/>
    <property type="match status" value="1"/>
</dbReference>
<keyword evidence="5" id="KW-1185">Reference proteome</keyword>
<evidence type="ECO:0000256" key="1">
    <source>
        <dbReference type="ARBA" id="ARBA00023450"/>
    </source>
</evidence>
<dbReference type="KEGG" id="mspg:F6B93_17325"/>
<dbReference type="Proteomes" id="UP000682202">
    <property type="component" value="Chromosome"/>
</dbReference>
<dbReference type="RefSeq" id="WP_211696180.1">
    <property type="nucleotide sequence ID" value="NZ_CP046600.1"/>
</dbReference>
<dbReference type="AlphaFoldDB" id="A0A975PXZ4"/>
<organism evidence="4 5">
    <name type="scientific">Mycobacterium spongiae</name>
    <dbReference type="NCBI Taxonomy" id="886343"/>
    <lineage>
        <taxon>Bacteria</taxon>
        <taxon>Bacillati</taxon>
        <taxon>Actinomycetota</taxon>
        <taxon>Actinomycetes</taxon>
        <taxon>Mycobacteriales</taxon>
        <taxon>Mycobacteriaceae</taxon>
        <taxon>Mycobacterium</taxon>
    </lineage>
</organism>
<sequence length="481" mass="52525">MLSSSREEIVEVFDALDADLDHARELSFDALTTPERLALLERLETVRRRLPAIEHGLINQISEQAGETELGGRLPRALSDRLRITRGEAGRRVAEAADLGRRRALTGQPLPPLLTKTAQAQRDGRLGDGHVRVIRDFLRRLPVSVDAETRENSEARLAKLATRFRPDELAKLAQRLMDYLHPDGDYTDEERARRRGLTLGNQDVDGMSKLTGWLTPEARATLDAVLAKLAAPGMCNPDDQTPVIDGTASEETAQRDTRSTAQRQHDGLNAALRAVLCSGKLGQHNGLPASIVVSTTLKELESAAGKALTGGGSLLPMNEVIRLARHAHHYLALFDQGKAIGLYHTKRLASSGQRIVLYAKDRGCTRPGCDVPGYQCEVHHITSYAACRTTDVNNLTFACGQDHSLVEPGGWTTRKRASGNIAWIPPPHVDHGQPRTNSFHHPEKLLADGDDSPLGRQAARPAGGRRSATAPQPRRGQAPPR</sequence>
<feature type="compositionally biased region" description="Low complexity" evidence="2">
    <location>
        <begin position="454"/>
        <end position="481"/>
    </location>
</feature>
<dbReference type="GO" id="GO:0004519">
    <property type="term" value="F:endonuclease activity"/>
    <property type="evidence" value="ECO:0007669"/>
    <property type="project" value="InterPro"/>
</dbReference>
<dbReference type="Pfam" id="PF02720">
    <property type="entry name" value="DUF222"/>
    <property type="match status" value="1"/>
</dbReference>
<protein>
    <submittedName>
        <fullName evidence="4">DUF222 domain-containing protein</fullName>
    </submittedName>
</protein>
<dbReference type="GO" id="GO:0003676">
    <property type="term" value="F:nucleic acid binding"/>
    <property type="evidence" value="ECO:0007669"/>
    <property type="project" value="InterPro"/>
</dbReference>
<evidence type="ECO:0000313" key="5">
    <source>
        <dbReference type="Proteomes" id="UP000682202"/>
    </source>
</evidence>
<dbReference type="GO" id="GO:0008270">
    <property type="term" value="F:zinc ion binding"/>
    <property type="evidence" value="ECO:0007669"/>
    <property type="project" value="InterPro"/>
</dbReference>
<dbReference type="EMBL" id="CP046600">
    <property type="protein sequence ID" value="QUR68607.1"/>
    <property type="molecule type" value="Genomic_DNA"/>
</dbReference>
<feature type="compositionally biased region" description="Basic and acidic residues" evidence="2">
    <location>
        <begin position="252"/>
        <end position="262"/>
    </location>
</feature>
<dbReference type="InterPro" id="IPR003870">
    <property type="entry name" value="DUF222"/>
</dbReference>
<reference evidence="4" key="1">
    <citation type="submission" date="2019-12" db="EMBL/GenBank/DDBJ databases">
        <title>Mycobacterium spongiae sp. nov.</title>
        <authorList>
            <person name="Stinear T."/>
        </authorList>
    </citation>
    <scope>NUCLEOTIDE SEQUENCE</scope>
    <source>
        <strain evidence="4">FSD4b-SM</strain>
    </source>
</reference>
<proteinExistence type="inferred from homology"/>
<dbReference type="InterPro" id="IPR002711">
    <property type="entry name" value="HNH"/>
</dbReference>
<feature type="region of interest" description="Disordered" evidence="2">
    <location>
        <begin position="242"/>
        <end position="262"/>
    </location>
</feature>
<feature type="domain" description="HNH nuclease" evidence="3">
    <location>
        <begin position="352"/>
        <end position="404"/>
    </location>
</feature>
<comment type="similarity">
    <text evidence="1">Belongs to the Rv1128c/1148c/1588c/1702c/1945/3466 family.</text>
</comment>
<feature type="region of interest" description="Disordered" evidence="2">
    <location>
        <begin position="422"/>
        <end position="481"/>
    </location>
</feature>